<dbReference type="Pfam" id="PF02386">
    <property type="entry name" value="TrkH"/>
    <property type="match status" value="1"/>
</dbReference>
<evidence type="ECO:0000256" key="7">
    <source>
        <dbReference type="ARBA" id="ARBA00023136"/>
    </source>
</evidence>
<feature type="transmembrane region" description="Helical" evidence="8">
    <location>
        <begin position="43"/>
        <end position="62"/>
    </location>
</feature>
<dbReference type="AlphaFoldDB" id="A0A7G9T778"/>
<protein>
    <submittedName>
        <fullName evidence="9">Trk family potassium uptake protein</fullName>
    </submittedName>
</protein>
<feature type="transmembrane region" description="Helical" evidence="8">
    <location>
        <begin position="275"/>
        <end position="299"/>
    </location>
</feature>
<keyword evidence="2" id="KW-0813">Transport</keyword>
<evidence type="ECO:0000256" key="1">
    <source>
        <dbReference type="ARBA" id="ARBA00004651"/>
    </source>
</evidence>
<gene>
    <name evidence="9" type="ORF">H9L19_03610</name>
</gene>
<evidence type="ECO:0000313" key="10">
    <source>
        <dbReference type="Proteomes" id="UP000515800"/>
    </source>
</evidence>
<keyword evidence="10" id="KW-1185">Reference proteome</keyword>
<keyword evidence="4 8" id="KW-0812">Transmembrane</keyword>
<feature type="transmembrane region" description="Helical" evidence="8">
    <location>
        <begin position="125"/>
        <end position="146"/>
    </location>
</feature>
<evidence type="ECO:0000313" key="9">
    <source>
        <dbReference type="EMBL" id="QNN75953.1"/>
    </source>
</evidence>
<proteinExistence type="predicted"/>
<feature type="transmembrane region" description="Helical" evidence="8">
    <location>
        <begin position="403"/>
        <end position="428"/>
    </location>
</feature>
<dbReference type="InterPro" id="IPR003445">
    <property type="entry name" value="Cat_transpt"/>
</dbReference>
<keyword evidence="6" id="KW-0406">Ion transport</keyword>
<evidence type="ECO:0000256" key="3">
    <source>
        <dbReference type="ARBA" id="ARBA00022475"/>
    </source>
</evidence>
<evidence type="ECO:0000256" key="4">
    <source>
        <dbReference type="ARBA" id="ARBA00022692"/>
    </source>
</evidence>
<dbReference type="KEGG" id="wdi:H9L19_03610"/>
<reference evidence="9 10" key="1">
    <citation type="submission" date="2020-08" db="EMBL/GenBank/DDBJ databases">
        <title>Genome sequence of Weissella diestrammenae KACC 16890T.</title>
        <authorList>
            <person name="Hyun D.-W."/>
            <person name="Bae J.-W."/>
        </authorList>
    </citation>
    <scope>NUCLEOTIDE SEQUENCE [LARGE SCALE GENOMIC DNA]</scope>
    <source>
        <strain evidence="9 10">KACC 16890</strain>
    </source>
</reference>
<keyword evidence="7 8" id="KW-0472">Membrane</keyword>
<feature type="transmembrane region" description="Helical" evidence="8">
    <location>
        <begin position="189"/>
        <end position="208"/>
    </location>
</feature>
<evidence type="ECO:0000256" key="2">
    <source>
        <dbReference type="ARBA" id="ARBA00022448"/>
    </source>
</evidence>
<feature type="transmembrane region" description="Helical" evidence="8">
    <location>
        <begin position="74"/>
        <end position="97"/>
    </location>
</feature>
<accession>A0A7G9T778</accession>
<dbReference type="Proteomes" id="UP000515800">
    <property type="component" value="Chromosome"/>
</dbReference>
<feature type="transmembrane region" description="Helical" evidence="8">
    <location>
        <begin position="158"/>
        <end position="177"/>
    </location>
</feature>
<feature type="transmembrane region" description="Helical" evidence="8">
    <location>
        <begin position="12"/>
        <end position="31"/>
    </location>
</feature>
<organism evidence="9 10">
    <name type="scientific">Weissella diestrammenae</name>
    <dbReference type="NCBI Taxonomy" id="1162633"/>
    <lineage>
        <taxon>Bacteria</taxon>
        <taxon>Bacillati</taxon>
        <taxon>Bacillota</taxon>
        <taxon>Bacilli</taxon>
        <taxon>Lactobacillales</taxon>
        <taxon>Lactobacillaceae</taxon>
        <taxon>Weissella</taxon>
    </lineage>
</organism>
<dbReference type="PANTHER" id="PTHR32024:SF1">
    <property type="entry name" value="KTR SYSTEM POTASSIUM UPTAKE PROTEIN B"/>
    <property type="match status" value="1"/>
</dbReference>
<name>A0A7G9T778_9LACO</name>
<dbReference type="GO" id="GO:0030001">
    <property type="term" value="P:metal ion transport"/>
    <property type="evidence" value="ECO:0007669"/>
    <property type="project" value="UniProtKB-ARBA"/>
</dbReference>
<comment type="subcellular location">
    <subcellularLocation>
        <location evidence="1">Cell membrane</location>
        <topology evidence="1">Multi-pass membrane protein</topology>
    </subcellularLocation>
</comment>
<dbReference type="EMBL" id="CP060724">
    <property type="protein sequence ID" value="QNN75953.1"/>
    <property type="molecule type" value="Genomic_DNA"/>
</dbReference>
<evidence type="ECO:0000256" key="6">
    <source>
        <dbReference type="ARBA" id="ARBA00023065"/>
    </source>
</evidence>
<evidence type="ECO:0000256" key="8">
    <source>
        <dbReference type="SAM" id="Phobius"/>
    </source>
</evidence>
<evidence type="ECO:0000256" key="5">
    <source>
        <dbReference type="ARBA" id="ARBA00022989"/>
    </source>
</evidence>
<feature type="transmembrane region" description="Helical" evidence="8">
    <location>
        <begin position="228"/>
        <end position="254"/>
    </location>
</feature>
<keyword evidence="3" id="KW-1003">Cell membrane</keyword>
<dbReference type="GO" id="GO:0008324">
    <property type="term" value="F:monoatomic cation transmembrane transporter activity"/>
    <property type="evidence" value="ECO:0007669"/>
    <property type="project" value="InterPro"/>
</dbReference>
<dbReference type="RefSeq" id="WP_187529781.1">
    <property type="nucleotide sequence ID" value="NZ_CP060724.1"/>
</dbReference>
<keyword evidence="5 8" id="KW-1133">Transmembrane helix</keyword>
<dbReference type="GO" id="GO:0005886">
    <property type="term" value="C:plasma membrane"/>
    <property type="evidence" value="ECO:0007669"/>
    <property type="project" value="UniProtKB-SubCell"/>
</dbReference>
<feature type="transmembrane region" description="Helical" evidence="8">
    <location>
        <begin position="347"/>
        <end position="367"/>
    </location>
</feature>
<sequence>MHVLIKKLTPPQLLTIGFLIIIFIGSILLTLPFAHQGHMHVSLLDAIFTAVSATTITGLTTLSTATTWTVSGQIIILIMIEIGALGFMTFAVLLFALTGRRLDLKSRLLAQQALNLRSLSDVKSVLRYVLSLSGIIQGIGAILLAIDFVPRFGWLKGCYYAIAHAISSFANAGFVFFKLPFSQFATNPYVLAVTMLLILAGSLGFLVWRDLLMFKKQKRVTLHTRLALVMSGWLIGIGFVGLLISEALAGTFSAHLSWINRVIDTLFIAVTPRTAGLEVISTGNLSTAGLMLLIFLMFIGGTPGSTSGGIKTTTAGILISQVWASLRGQEAVRFGDRQFSKRTVNKALMLAVVAIVFIFLAAFTLSLTEKLPAGTGIEYIVFEVVSAFSTAGLSLGLTPHLTWIGKVIVMIVMFIGRVGLYTVMFSVLDVRAQAKHFEYPEEEVIIG</sequence>
<dbReference type="PANTHER" id="PTHR32024">
    <property type="entry name" value="TRK SYSTEM POTASSIUM UPTAKE PROTEIN TRKG-RELATED"/>
    <property type="match status" value="1"/>
</dbReference>
<feature type="transmembrane region" description="Helical" evidence="8">
    <location>
        <begin position="379"/>
        <end position="397"/>
    </location>
</feature>